<evidence type="ECO:0000313" key="2">
    <source>
        <dbReference type="EMBL" id="KAF3324287.1"/>
    </source>
</evidence>
<dbReference type="EMBL" id="SWLB01000022">
    <property type="protein sequence ID" value="KAF3324287.1"/>
    <property type="molecule type" value="Genomic_DNA"/>
</dbReference>
<evidence type="ECO:0000256" key="1">
    <source>
        <dbReference type="SAM" id="Phobius"/>
    </source>
</evidence>
<keyword evidence="1" id="KW-0812">Transmembrane</keyword>
<keyword evidence="3" id="KW-1185">Reference proteome</keyword>
<dbReference type="InterPro" id="IPR044971">
    <property type="entry name" value="SEP2"/>
</dbReference>
<proteinExistence type="predicted"/>
<dbReference type="PANTHER" id="PTHR36490">
    <property type="entry name" value="STRESS ENHANCED PROTEIN 2, CHLOROPLASTIC"/>
    <property type="match status" value="1"/>
</dbReference>
<name>A0A833QRS2_9POAL</name>
<comment type="caution">
    <text evidence="2">The sequence shown here is derived from an EMBL/GenBank/DDBJ whole genome shotgun (WGS) entry which is preliminary data.</text>
</comment>
<accession>A0A833QRS2</accession>
<keyword evidence="1" id="KW-0472">Membrane</keyword>
<feature type="transmembrane region" description="Helical" evidence="1">
    <location>
        <begin position="137"/>
        <end position="157"/>
    </location>
</feature>
<keyword evidence="1" id="KW-1133">Transmembrane helix</keyword>
<reference evidence="2" key="1">
    <citation type="submission" date="2020-01" db="EMBL/GenBank/DDBJ databases">
        <title>Genome sequence of Kobresia littledalei, the first chromosome-level genome in the family Cyperaceae.</title>
        <authorList>
            <person name="Qu G."/>
        </authorList>
    </citation>
    <scope>NUCLEOTIDE SEQUENCE</scope>
    <source>
        <strain evidence="2">C.B.Clarke</strain>
        <tissue evidence="2">Leaf</tissue>
    </source>
</reference>
<organism evidence="2 3">
    <name type="scientific">Carex littledalei</name>
    <dbReference type="NCBI Taxonomy" id="544730"/>
    <lineage>
        <taxon>Eukaryota</taxon>
        <taxon>Viridiplantae</taxon>
        <taxon>Streptophyta</taxon>
        <taxon>Embryophyta</taxon>
        <taxon>Tracheophyta</taxon>
        <taxon>Spermatophyta</taxon>
        <taxon>Magnoliopsida</taxon>
        <taxon>Liliopsida</taxon>
        <taxon>Poales</taxon>
        <taxon>Cyperaceae</taxon>
        <taxon>Cyperoideae</taxon>
        <taxon>Cariceae</taxon>
        <taxon>Carex</taxon>
        <taxon>Carex subgen. Euthyceras</taxon>
    </lineage>
</organism>
<dbReference type="Proteomes" id="UP000623129">
    <property type="component" value="Unassembled WGS sequence"/>
</dbReference>
<evidence type="ECO:0000313" key="3">
    <source>
        <dbReference type="Proteomes" id="UP000623129"/>
    </source>
</evidence>
<protein>
    <submittedName>
        <fullName evidence="2">Stress enhanced protein 2</fullName>
    </submittedName>
</protein>
<gene>
    <name evidence="2" type="ORF">FCM35_KLT11754</name>
</gene>
<dbReference type="OrthoDB" id="1937750at2759"/>
<dbReference type="PANTHER" id="PTHR36490:SF1">
    <property type="entry name" value="STRESS ENHANCED PROTEIN 2, CHLOROPLASTIC"/>
    <property type="match status" value="1"/>
</dbReference>
<sequence length="199" mass="21646">MASATTATGRSIQSIVCELSSPQKSASAVKRDLHLQKLRSANPTTEAAKIMLQPRLCTLRSYGPETRDAVVKLTGQSDNNNTSQFFASLADYIESSKKSHDFETISGRLAMIVFAATVSSELVTGDSLFKKLDMQQLAEGLGVCLAIVASAATFAWFTSARNRIGQIFTLSCNAFVDSLIDNLVEALFYESELNDWSED</sequence>
<dbReference type="AlphaFoldDB" id="A0A833QRS2"/>
<dbReference type="GO" id="GO:0071486">
    <property type="term" value="P:cellular response to high light intensity"/>
    <property type="evidence" value="ECO:0007669"/>
    <property type="project" value="InterPro"/>
</dbReference>